<name>A0A4Q2K0Z2_9ACTN</name>
<keyword evidence="4" id="KW-0411">Iron-sulfur</keyword>
<dbReference type="Pfam" id="PF00384">
    <property type="entry name" value="Molybdopterin"/>
    <property type="match status" value="1"/>
</dbReference>
<evidence type="ECO:0000259" key="5">
    <source>
        <dbReference type="SMART" id="SM00926"/>
    </source>
</evidence>
<reference evidence="6 7" key="1">
    <citation type="submission" date="2019-01" db="EMBL/GenBank/DDBJ databases">
        <title>Senegalimassilia sp. nov. KGMB04484 isolated human feces.</title>
        <authorList>
            <person name="Han K.-I."/>
            <person name="Kim J.-S."/>
            <person name="Lee K.C."/>
            <person name="Suh M.K."/>
            <person name="Eom M.K."/>
            <person name="Lee J.H."/>
            <person name="Park S.-H."/>
            <person name="Kang S.W."/>
            <person name="Park J.-E."/>
            <person name="Oh B.S."/>
            <person name="Yu S.Y."/>
            <person name="Choi S.-H."/>
            <person name="Lee D.H."/>
            <person name="Yoon H."/>
            <person name="Kim B.-Y."/>
            <person name="Lee J.H."/>
            <person name="Lee J.-S."/>
        </authorList>
    </citation>
    <scope>NUCLEOTIDE SEQUENCE [LARGE SCALE GENOMIC DNA]</scope>
    <source>
        <strain evidence="6 7">KGMB04484</strain>
    </source>
</reference>
<dbReference type="OrthoDB" id="3169211at2"/>
<dbReference type="Gene3D" id="2.40.40.20">
    <property type="match status" value="1"/>
</dbReference>
<dbReference type="SMART" id="SM00926">
    <property type="entry name" value="Molybdop_Fe4S4"/>
    <property type="match status" value="1"/>
</dbReference>
<organism evidence="6 7">
    <name type="scientific">Senegalimassilia faecalis</name>
    <dbReference type="NCBI Taxonomy" id="2509433"/>
    <lineage>
        <taxon>Bacteria</taxon>
        <taxon>Bacillati</taxon>
        <taxon>Actinomycetota</taxon>
        <taxon>Coriobacteriia</taxon>
        <taxon>Coriobacteriales</taxon>
        <taxon>Coriobacteriaceae</taxon>
        <taxon>Senegalimassilia</taxon>
    </lineage>
</organism>
<protein>
    <recommendedName>
        <fullName evidence="5">4Fe-4S Mo/W bis-MGD-type domain-containing protein</fullName>
    </recommendedName>
</protein>
<dbReference type="Gene3D" id="3.40.228.10">
    <property type="entry name" value="Dimethylsulfoxide Reductase, domain 2"/>
    <property type="match status" value="1"/>
</dbReference>
<keyword evidence="3" id="KW-0408">Iron</keyword>
<dbReference type="SUPFAM" id="SSF50692">
    <property type="entry name" value="ADC-like"/>
    <property type="match status" value="1"/>
</dbReference>
<dbReference type="InterPro" id="IPR006963">
    <property type="entry name" value="Mopterin_OxRdtase_4Fe-4S_dom"/>
</dbReference>
<accession>A0A4Q2K0Z2</accession>
<evidence type="ECO:0000256" key="4">
    <source>
        <dbReference type="ARBA" id="ARBA00023014"/>
    </source>
</evidence>
<dbReference type="RefSeq" id="WP_129423289.1">
    <property type="nucleotide sequence ID" value="NZ_SDPW01000001.1"/>
</dbReference>
<dbReference type="GO" id="GO:0046872">
    <property type="term" value="F:metal ion binding"/>
    <property type="evidence" value="ECO:0007669"/>
    <property type="project" value="UniProtKB-KW"/>
</dbReference>
<comment type="caution">
    <text evidence="6">The sequence shown here is derived from an EMBL/GenBank/DDBJ whole genome shotgun (WGS) entry which is preliminary data.</text>
</comment>
<evidence type="ECO:0000256" key="2">
    <source>
        <dbReference type="ARBA" id="ARBA00022723"/>
    </source>
</evidence>
<dbReference type="EMBL" id="SDPW01000001">
    <property type="protein sequence ID" value="RXZ53591.1"/>
    <property type="molecule type" value="Genomic_DNA"/>
</dbReference>
<evidence type="ECO:0000313" key="6">
    <source>
        <dbReference type="EMBL" id="RXZ53591.1"/>
    </source>
</evidence>
<dbReference type="AlphaFoldDB" id="A0A4Q2K0Z2"/>
<keyword evidence="2" id="KW-0479">Metal-binding</keyword>
<dbReference type="InterPro" id="IPR006657">
    <property type="entry name" value="MoPterin_dinucl-bd_dom"/>
</dbReference>
<gene>
    <name evidence="6" type="ORF">ET524_03110</name>
</gene>
<comment type="similarity">
    <text evidence="1">Belongs to the prokaryotic molybdopterin-containing oxidoreductase family.</text>
</comment>
<dbReference type="PANTHER" id="PTHR43742">
    <property type="entry name" value="TRIMETHYLAMINE-N-OXIDE REDUCTASE"/>
    <property type="match status" value="1"/>
</dbReference>
<evidence type="ECO:0000256" key="1">
    <source>
        <dbReference type="ARBA" id="ARBA00010312"/>
    </source>
</evidence>
<dbReference type="InterPro" id="IPR006656">
    <property type="entry name" value="Mopterin_OxRdtase"/>
</dbReference>
<dbReference type="PANTHER" id="PTHR43742:SF2">
    <property type="entry name" value="ASSIMILATORY NITRATE REDUCTASE CATALYTIC SUBUNIT"/>
    <property type="match status" value="1"/>
</dbReference>
<dbReference type="Gene3D" id="3.30.2070.10">
    <property type="entry name" value="Formate dehydrogenase/DMSO reductase"/>
    <property type="match status" value="1"/>
</dbReference>
<sequence length="694" mass="75130">MATETKDVTCGFCQGGCQVTITLEDGVLAAVKPNSQSPRARLCPRGALVPKFIYGEQRVKTPLIRNGARGMGELREATWDEALDHAATLIKDVTRRHGARAMASYFGRGVLFSPVMGMSSGPEAFLRNIGSPNDCNCGSICNLVSSTIAPALTLGVPTMKQVQDVPNSDLIVSWGKNSATDDGPQIMLAQIQQAQARGAKLIVIDPRLEGLGQIADWWIPILPGTDGALALAMCKIIVEENRYDTEFVRDWTQGFEEFAAYLATLELEKLGTICGVPVADIRKLTDEFCGTQKASLVSYTGLEYALSAVQNIRAQYVLWAITGKLDVEGGIYLNAWGQPTQPVRPVPEENTPLGAAKYPLYFGLAGMALFGQFPHAVLDDDPYPVRGLLVVGGSPAVSFPDSNTWRAAYERLECLIVVDRFYSEEMRYADVVLPAKTLYEMIRVQPTPEGPVLTDPAIETIGQARDESIILGQLADRLGFGDKYPRNEDELRSWLVAAQRPFVAPFKAATPPARAYKKYATGQLRADGKPGFPTPSGKFEIRSTTLEQFGYTPYPRFEDVRDLPGFGADEWPLLMTTGARSNKRMGGLGANLAPIGEGIDPKPLVDINEADAATAGIADGDAIVVETPFGQAPFYAHVGGTTEGAIHVPHGGGSAYMPQPWREGNANCLTSLEFCDSITGFPMLKSVPCRIRKA</sequence>
<dbReference type="Proteomes" id="UP000293345">
    <property type="component" value="Unassembled WGS sequence"/>
</dbReference>
<dbReference type="Pfam" id="PF01568">
    <property type="entry name" value="Molydop_binding"/>
    <property type="match status" value="1"/>
</dbReference>
<evidence type="ECO:0000256" key="3">
    <source>
        <dbReference type="ARBA" id="ARBA00023004"/>
    </source>
</evidence>
<dbReference type="GO" id="GO:0016491">
    <property type="term" value="F:oxidoreductase activity"/>
    <property type="evidence" value="ECO:0007669"/>
    <property type="project" value="InterPro"/>
</dbReference>
<feature type="domain" description="4Fe-4S Mo/W bis-MGD-type" evidence="5">
    <location>
        <begin position="3"/>
        <end position="55"/>
    </location>
</feature>
<dbReference type="InterPro" id="IPR009010">
    <property type="entry name" value="Asp_de-COase-like_dom_sf"/>
</dbReference>
<dbReference type="GO" id="GO:0043546">
    <property type="term" value="F:molybdopterin cofactor binding"/>
    <property type="evidence" value="ECO:0007669"/>
    <property type="project" value="InterPro"/>
</dbReference>
<keyword evidence="7" id="KW-1185">Reference proteome</keyword>
<proteinExistence type="inferred from homology"/>
<evidence type="ECO:0000313" key="7">
    <source>
        <dbReference type="Proteomes" id="UP000293345"/>
    </source>
</evidence>
<dbReference type="InterPro" id="IPR050612">
    <property type="entry name" value="Prok_Mopterin_Oxidored"/>
</dbReference>
<dbReference type="Pfam" id="PF04879">
    <property type="entry name" value="Molybdop_Fe4S4"/>
    <property type="match status" value="1"/>
</dbReference>
<dbReference type="SUPFAM" id="SSF53706">
    <property type="entry name" value="Formate dehydrogenase/DMSO reductase, domains 1-3"/>
    <property type="match status" value="1"/>
</dbReference>
<dbReference type="Gene3D" id="2.20.25.90">
    <property type="entry name" value="ADC-like domains"/>
    <property type="match status" value="1"/>
</dbReference>
<dbReference type="Gene3D" id="3.40.50.740">
    <property type="match status" value="1"/>
</dbReference>
<dbReference type="GO" id="GO:0051536">
    <property type="term" value="F:iron-sulfur cluster binding"/>
    <property type="evidence" value="ECO:0007669"/>
    <property type="project" value="UniProtKB-KW"/>
</dbReference>